<keyword evidence="5" id="KW-0547">Nucleotide-binding</keyword>
<dbReference type="GO" id="GO:0016887">
    <property type="term" value="F:ATP hydrolysis activity"/>
    <property type="evidence" value="ECO:0007669"/>
    <property type="project" value="InterPro"/>
</dbReference>
<dbReference type="GO" id="GO:0005886">
    <property type="term" value="C:plasma membrane"/>
    <property type="evidence" value="ECO:0007669"/>
    <property type="project" value="UniProtKB-SubCell"/>
</dbReference>
<keyword evidence="6" id="KW-0067">ATP-binding</keyword>
<dbReference type="STRING" id="717606.PaecuDRAFT_2724"/>
<dbReference type="EMBL" id="AEDD01000007">
    <property type="protein sequence ID" value="EFM10288.1"/>
    <property type="molecule type" value="Genomic_DNA"/>
</dbReference>
<sequence length="296" mass="32037">MSMSVGKGPSVIGAGAGQLETNQLSLSYGGDRIIDSLDLAIPQSRISVLIGPNGCGKSTLLRSMARLLKPLSGAVLLDGHDIAKQSTKDVAKRLAILPQGPTAPEGLTVYQLVKQGRYPHQSWLNQWSREDERMVGEALAATKLEALADRQVDSLSGGQRQRAWIAMTLAQGTNTILLDEPTTYLDMAHQVDVLDLLFELNENKGSTIVMVLHDLNLACRYAHHLIAVRDRGIYAQGAPETIVSQALVKDVFGMDCELLPDPFFGTPLCVPRGRGRVAHHVWGREEAAPTVESNSA</sequence>
<dbReference type="eggNOG" id="COG1120">
    <property type="taxonomic scope" value="Bacteria"/>
</dbReference>
<dbReference type="Proteomes" id="UP000005387">
    <property type="component" value="Unassembled WGS sequence"/>
</dbReference>
<keyword evidence="7" id="KW-0408">Iron</keyword>
<dbReference type="RefSeq" id="WP_006038714.1">
    <property type="nucleotide sequence ID" value="NZ_AEDD01000007.1"/>
</dbReference>
<keyword evidence="12" id="KW-1185">Reference proteome</keyword>
<protein>
    <submittedName>
        <fullName evidence="11">ABC transporter related protein</fullName>
    </submittedName>
</protein>
<dbReference type="SUPFAM" id="SSF52540">
    <property type="entry name" value="P-loop containing nucleoside triphosphate hydrolases"/>
    <property type="match status" value="1"/>
</dbReference>
<evidence type="ECO:0000313" key="11">
    <source>
        <dbReference type="EMBL" id="EFM10288.1"/>
    </source>
</evidence>
<evidence type="ECO:0000256" key="9">
    <source>
        <dbReference type="ARBA" id="ARBA00023136"/>
    </source>
</evidence>
<feature type="domain" description="ABC transporter" evidence="10">
    <location>
        <begin position="19"/>
        <end position="255"/>
    </location>
</feature>
<dbReference type="PROSITE" id="PS00211">
    <property type="entry name" value="ABC_TRANSPORTER_1"/>
    <property type="match status" value="1"/>
</dbReference>
<dbReference type="FunFam" id="3.40.50.300:FF:000134">
    <property type="entry name" value="Iron-enterobactin ABC transporter ATP-binding protein"/>
    <property type="match status" value="1"/>
</dbReference>
<keyword evidence="3" id="KW-1003">Cell membrane</keyword>
<name>E0IAZ7_9BACL</name>
<evidence type="ECO:0000256" key="7">
    <source>
        <dbReference type="ARBA" id="ARBA00023004"/>
    </source>
</evidence>
<proteinExistence type="predicted"/>
<keyword evidence="2" id="KW-0813">Transport</keyword>
<reference evidence="11 12" key="1">
    <citation type="submission" date="2010-07" db="EMBL/GenBank/DDBJ databases">
        <title>The draft genome of Paenibacillus curdlanolyticus YK9.</title>
        <authorList>
            <consortium name="US DOE Joint Genome Institute (JGI-PGF)"/>
            <person name="Lucas S."/>
            <person name="Copeland A."/>
            <person name="Lapidus A."/>
            <person name="Cheng J.-F."/>
            <person name="Bruce D."/>
            <person name="Goodwin L."/>
            <person name="Pitluck S."/>
            <person name="Land M.L."/>
            <person name="Hauser L."/>
            <person name="Chang Y.-J."/>
            <person name="Jeffries C."/>
            <person name="Anderson I.J."/>
            <person name="Johnson E."/>
            <person name="Loganathan U."/>
            <person name="Mulhopadhyay B."/>
            <person name="Kyrpides N."/>
            <person name="Woyke T.J."/>
        </authorList>
    </citation>
    <scope>NUCLEOTIDE SEQUENCE [LARGE SCALE GENOMIC DNA]</scope>
    <source>
        <strain evidence="11 12">YK9</strain>
    </source>
</reference>
<dbReference type="PANTHER" id="PTHR42771">
    <property type="entry name" value="IRON(3+)-HYDROXAMATE IMPORT ATP-BINDING PROTEIN FHUC"/>
    <property type="match status" value="1"/>
</dbReference>
<dbReference type="InterPro" id="IPR003439">
    <property type="entry name" value="ABC_transporter-like_ATP-bd"/>
</dbReference>
<organism evidence="11 12">
    <name type="scientific">Paenibacillus curdlanolyticus YK9</name>
    <dbReference type="NCBI Taxonomy" id="717606"/>
    <lineage>
        <taxon>Bacteria</taxon>
        <taxon>Bacillati</taxon>
        <taxon>Bacillota</taxon>
        <taxon>Bacilli</taxon>
        <taxon>Bacillales</taxon>
        <taxon>Paenibacillaceae</taxon>
        <taxon>Paenibacillus</taxon>
    </lineage>
</organism>
<evidence type="ECO:0000256" key="5">
    <source>
        <dbReference type="ARBA" id="ARBA00022741"/>
    </source>
</evidence>
<dbReference type="AlphaFoldDB" id="E0IAZ7"/>
<dbReference type="Gene3D" id="3.40.50.300">
    <property type="entry name" value="P-loop containing nucleotide triphosphate hydrolases"/>
    <property type="match status" value="1"/>
</dbReference>
<dbReference type="SMART" id="SM00382">
    <property type="entry name" value="AAA"/>
    <property type="match status" value="1"/>
</dbReference>
<keyword evidence="9" id="KW-0472">Membrane</keyword>
<evidence type="ECO:0000256" key="8">
    <source>
        <dbReference type="ARBA" id="ARBA00023065"/>
    </source>
</evidence>
<evidence type="ECO:0000256" key="1">
    <source>
        <dbReference type="ARBA" id="ARBA00004202"/>
    </source>
</evidence>
<dbReference type="InterPro" id="IPR027417">
    <property type="entry name" value="P-loop_NTPase"/>
</dbReference>
<evidence type="ECO:0000256" key="4">
    <source>
        <dbReference type="ARBA" id="ARBA00022496"/>
    </source>
</evidence>
<evidence type="ECO:0000256" key="2">
    <source>
        <dbReference type="ARBA" id="ARBA00022448"/>
    </source>
</evidence>
<dbReference type="GO" id="GO:0005524">
    <property type="term" value="F:ATP binding"/>
    <property type="evidence" value="ECO:0007669"/>
    <property type="project" value="UniProtKB-KW"/>
</dbReference>
<keyword evidence="4" id="KW-0410">Iron transport</keyword>
<keyword evidence="8" id="KW-0406">Ion transport</keyword>
<dbReference type="InterPro" id="IPR051535">
    <property type="entry name" value="Siderophore_ABC-ATPase"/>
</dbReference>
<dbReference type="GO" id="GO:0006826">
    <property type="term" value="P:iron ion transport"/>
    <property type="evidence" value="ECO:0007669"/>
    <property type="project" value="UniProtKB-KW"/>
</dbReference>
<evidence type="ECO:0000313" key="12">
    <source>
        <dbReference type="Proteomes" id="UP000005387"/>
    </source>
</evidence>
<evidence type="ECO:0000259" key="10">
    <source>
        <dbReference type="PROSITE" id="PS50893"/>
    </source>
</evidence>
<evidence type="ECO:0000256" key="6">
    <source>
        <dbReference type="ARBA" id="ARBA00022840"/>
    </source>
</evidence>
<dbReference type="InterPro" id="IPR003593">
    <property type="entry name" value="AAA+_ATPase"/>
</dbReference>
<gene>
    <name evidence="11" type="ORF">PaecuDRAFT_2724</name>
</gene>
<comment type="subcellular location">
    <subcellularLocation>
        <location evidence="1">Cell membrane</location>
        <topology evidence="1">Peripheral membrane protein</topology>
    </subcellularLocation>
</comment>
<accession>E0IAZ7</accession>
<dbReference type="InterPro" id="IPR017871">
    <property type="entry name" value="ABC_transporter-like_CS"/>
</dbReference>
<dbReference type="PROSITE" id="PS50893">
    <property type="entry name" value="ABC_TRANSPORTER_2"/>
    <property type="match status" value="1"/>
</dbReference>
<evidence type="ECO:0000256" key="3">
    <source>
        <dbReference type="ARBA" id="ARBA00022475"/>
    </source>
</evidence>
<dbReference type="PANTHER" id="PTHR42771:SF2">
    <property type="entry name" value="IRON(3+)-HYDROXAMATE IMPORT ATP-BINDING PROTEIN FHUC"/>
    <property type="match status" value="1"/>
</dbReference>
<dbReference type="Pfam" id="PF00005">
    <property type="entry name" value="ABC_tran"/>
    <property type="match status" value="1"/>
</dbReference>
<dbReference type="CDD" id="cd03214">
    <property type="entry name" value="ABC_Iron-Siderophores_B12_Hemin"/>
    <property type="match status" value="1"/>
</dbReference>